<sequence>MYDVAIAGLGPAGRALAHRCAVHGLRVLAIDPHPDRAWAPTYGAWTDELPSWLPDVAAARVAEPAAFTVRLHRLAREYQVFDNAALRPALNLTGVTVRAAHLDGLGPLADQARIVIDARGAIGGAAEQTAYGLVLPRSVAAPALDGAAAWFMDWRADNGTAPGDPPSFLYAVPTGPDTMLLEETCLVGRPALDLSILADRLTTRLAARGVAGSDGRVERVRFPVDAPRRRGAFGARGGFVHPGTGYSVAAALAAADPVAAALAQSRATDRTLVDRALWSYRARAVHRLRRLGLRSLLELAPEQVVPFFAAFLDLPIARQRAYLSGRHDLVGVLTAMVTLARSLPPDLLRVLARSASLGQD</sequence>
<keyword evidence="2" id="KW-1185">Reference proteome</keyword>
<reference evidence="1" key="1">
    <citation type="submission" date="2021-07" db="EMBL/GenBank/DDBJ databases">
        <title>Candidatus Kaistella beijingensis sp. nov. isolated from a municipal wastewater treatment plant is involved in sludge foaming.</title>
        <authorList>
            <person name="Song Y."/>
            <person name="Liu S.-J."/>
        </authorList>
    </citation>
    <scope>NUCLEOTIDE SEQUENCE</scope>
    <source>
        <strain evidence="1">DSM 43998</strain>
    </source>
</reference>
<proteinExistence type="predicted"/>
<dbReference type="EMBL" id="CP079105">
    <property type="protein sequence ID" value="QXQ12382.1"/>
    <property type="molecule type" value="Genomic_DNA"/>
</dbReference>
<dbReference type="PANTHER" id="PTHR39757">
    <property type="match status" value="1"/>
</dbReference>
<dbReference type="Proteomes" id="UP000887023">
    <property type="component" value="Chromosome"/>
</dbReference>
<name>A0ABX8S3I1_9ACTN</name>
<dbReference type="PANTHER" id="PTHR39757:SF5">
    <property type="entry name" value="OS02G0190600 PROTEIN"/>
    <property type="match status" value="1"/>
</dbReference>
<gene>
    <name evidence="1" type="ORF">KV203_10250</name>
</gene>
<organism evidence="1 2">
    <name type="scientific">Skermania pinensis</name>
    <dbReference type="NCBI Taxonomy" id="39122"/>
    <lineage>
        <taxon>Bacteria</taxon>
        <taxon>Bacillati</taxon>
        <taxon>Actinomycetota</taxon>
        <taxon>Actinomycetes</taxon>
        <taxon>Mycobacteriales</taxon>
        <taxon>Gordoniaceae</taxon>
        <taxon>Skermania</taxon>
    </lineage>
</organism>
<dbReference type="Pfam" id="PF05834">
    <property type="entry name" value="Lycopene_cycl"/>
    <property type="match status" value="2"/>
</dbReference>
<evidence type="ECO:0000313" key="1">
    <source>
        <dbReference type="EMBL" id="QXQ12382.1"/>
    </source>
</evidence>
<protein>
    <submittedName>
        <fullName evidence="1">Lycopene cyclase</fullName>
    </submittedName>
</protein>
<evidence type="ECO:0000313" key="2">
    <source>
        <dbReference type="Proteomes" id="UP000887023"/>
    </source>
</evidence>
<dbReference type="RefSeq" id="WP_066469748.1">
    <property type="nucleotide sequence ID" value="NZ_CBCRUZ010000001.1"/>
</dbReference>
<dbReference type="Gene3D" id="3.50.50.60">
    <property type="entry name" value="FAD/NAD(P)-binding domain"/>
    <property type="match status" value="1"/>
</dbReference>
<dbReference type="SUPFAM" id="SSF51905">
    <property type="entry name" value="FAD/NAD(P)-binding domain"/>
    <property type="match status" value="1"/>
</dbReference>
<accession>A0ABX8S3I1</accession>
<dbReference type="InterPro" id="IPR036188">
    <property type="entry name" value="FAD/NAD-bd_sf"/>
</dbReference>